<dbReference type="GO" id="GO:0000727">
    <property type="term" value="P:double-strand break repair via break-induced replication"/>
    <property type="evidence" value="ECO:0007669"/>
    <property type="project" value="UniProtKB-UniRule"/>
</dbReference>
<evidence type="ECO:0000256" key="12">
    <source>
        <dbReference type="ARBA" id="ARBA00023242"/>
    </source>
</evidence>
<keyword evidence="10 13" id="KW-0233">DNA recombination</keyword>
<dbReference type="Pfam" id="PF21136">
    <property type="entry name" value="WHD_MUS81"/>
    <property type="match status" value="1"/>
</dbReference>
<keyword evidence="11 13" id="KW-0234">DNA repair</keyword>
<dbReference type="GO" id="GO:0000712">
    <property type="term" value="P:resolution of meiotic recombination intermediates"/>
    <property type="evidence" value="ECO:0007669"/>
    <property type="project" value="TreeGrafter"/>
</dbReference>
<comment type="caution">
    <text evidence="16">The sequence shown here is derived from an EMBL/GenBank/DDBJ whole genome shotgun (WGS) entry which is preliminary data.</text>
</comment>
<keyword evidence="7 13" id="KW-0227">DNA damage</keyword>
<comment type="similarity">
    <text evidence="3 13">Belongs to the XPF family.</text>
</comment>
<comment type="subcellular location">
    <subcellularLocation>
        <location evidence="2 13">Nucleus</location>
    </subcellularLocation>
</comment>
<comment type="function">
    <text evidence="13">Interacts with EME1 to form a DNA structure-specific endonuclease with substrate preference for branched DNA structures with a 5'-end at the branch nick. Typical substrates include 3'-flap structures, D-loops, replication forks and nicked Holliday junctions. May be required in mitosis for the processing of stalled or collapsed replication fork intermediates. May be required in meiosis for the repair of meiosis-specific double strand breaks subsequent to single-end invasion (SEI).</text>
</comment>
<keyword evidence="12 13" id="KW-0539">Nucleus</keyword>
<dbReference type="PANTHER" id="PTHR13451:SF0">
    <property type="entry name" value="CROSSOVER JUNCTION ENDONUCLEASE MUS81"/>
    <property type="match status" value="1"/>
</dbReference>
<keyword evidence="17" id="KW-1185">Reference proteome</keyword>
<dbReference type="Pfam" id="PF02732">
    <property type="entry name" value="ERCC4"/>
    <property type="match status" value="1"/>
</dbReference>
<dbReference type="Gene3D" id="1.10.150.670">
    <property type="entry name" value="Crossover junction endonuclease EME1, DNA-binding domain"/>
    <property type="match status" value="1"/>
</dbReference>
<keyword evidence="5 13" id="KW-0479">Metal-binding</keyword>
<dbReference type="InterPro" id="IPR047417">
    <property type="entry name" value="WHD_MUS81"/>
</dbReference>
<dbReference type="GO" id="GO:0005634">
    <property type="term" value="C:nucleus"/>
    <property type="evidence" value="ECO:0007669"/>
    <property type="project" value="UniProtKB-SubCell"/>
</dbReference>
<dbReference type="GO" id="GO:0048257">
    <property type="term" value="F:3'-flap endonuclease activity"/>
    <property type="evidence" value="ECO:0007669"/>
    <property type="project" value="TreeGrafter"/>
</dbReference>
<evidence type="ECO:0000256" key="1">
    <source>
        <dbReference type="ARBA" id="ARBA00001946"/>
    </source>
</evidence>
<dbReference type="CDD" id="cd21036">
    <property type="entry name" value="WH_MUS81"/>
    <property type="match status" value="1"/>
</dbReference>
<evidence type="ECO:0000313" key="16">
    <source>
        <dbReference type="EMBL" id="KAI6656027.1"/>
    </source>
</evidence>
<feature type="region of interest" description="Disordered" evidence="14">
    <location>
        <begin position="126"/>
        <end position="149"/>
    </location>
</feature>
<dbReference type="InterPro" id="IPR042530">
    <property type="entry name" value="EME1/EME2_C"/>
</dbReference>
<evidence type="ECO:0000256" key="13">
    <source>
        <dbReference type="RuleBase" id="RU369042"/>
    </source>
</evidence>
<reference evidence="16 17" key="1">
    <citation type="journal article" date="2023" name="BMC Biol.">
        <title>The compact genome of the sponge Oopsacas minuta (Hexactinellida) is lacking key metazoan core genes.</title>
        <authorList>
            <person name="Santini S."/>
            <person name="Schenkelaars Q."/>
            <person name="Jourda C."/>
            <person name="Duchesne M."/>
            <person name="Belahbib H."/>
            <person name="Rocher C."/>
            <person name="Selva M."/>
            <person name="Riesgo A."/>
            <person name="Vervoort M."/>
            <person name="Leys S.P."/>
            <person name="Kodjabachian L."/>
            <person name="Le Bivic A."/>
            <person name="Borchiellini C."/>
            <person name="Claverie J.M."/>
            <person name="Renard E."/>
        </authorList>
    </citation>
    <scope>NUCLEOTIDE SEQUENCE [LARGE SCALE GENOMIC DNA]</scope>
    <source>
        <strain evidence="16">SPO-2</strain>
    </source>
</reference>
<dbReference type="GO" id="GO:0003677">
    <property type="term" value="F:DNA binding"/>
    <property type="evidence" value="ECO:0007669"/>
    <property type="project" value="UniProtKB-UniRule"/>
</dbReference>
<dbReference type="Proteomes" id="UP001165289">
    <property type="component" value="Unassembled WGS sequence"/>
</dbReference>
<dbReference type="InterPro" id="IPR036388">
    <property type="entry name" value="WH-like_DNA-bd_sf"/>
</dbReference>
<keyword evidence="6 13" id="KW-0255">Endonuclease</keyword>
<evidence type="ECO:0000256" key="8">
    <source>
        <dbReference type="ARBA" id="ARBA00022801"/>
    </source>
</evidence>
<evidence type="ECO:0000256" key="9">
    <source>
        <dbReference type="ARBA" id="ARBA00022842"/>
    </source>
</evidence>
<keyword evidence="4 13" id="KW-0540">Nuclease</keyword>
<dbReference type="GO" id="GO:0048476">
    <property type="term" value="C:Holliday junction resolvase complex"/>
    <property type="evidence" value="ECO:0007669"/>
    <property type="project" value="UniProtKB-UniRule"/>
</dbReference>
<accession>A0AAV7K465</accession>
<evidence type="ECO:0000256" key="3">
    <source>
        <dbReference type="ARBA" id="ARBA00010015"/>
    </source>
</evidence>
<dbReference type="GO" id="GO:0031573">
    <property type="term" value="P:mitotic intra-S DNA damage checkpoint signaling"/>
    <property type="evidence" value="ECO:0007669"/>
    <property type="project" value="TreeGrafter"/>
</dbReference>
<name>A0AAV7K465_9METZ</name>
<dbReference type="PANTHER" id="PTHR13451">
    <property type="entry name" value="CLASS II CROSSOVER JUNCTION ENDONUCLEASE MUS81"/>
    <property type="match status" value="1"/>
</dbReference>
<dbReference type="AlphaFoldDB" id="A0AAV7K465"/>
<dbReference type="SUPFAM" id="SSF52980">
    <property type="entry name" value="Restriction endonuclease-like"/>
    <property type="match status" value="1"/>
</dbReference>
<dbReference type="SMART" id="SM00891">
    <property type="entry name" value="ERCC4"/>
    <property type="match status" value="1"/>
</dbReference>
<dbReference type="InterPro" id="IPR011335">
    <property type="entry name" value="Restrct_endonuc-II-like"/>
</dbReference>
<evidence type="ECO:0000256" key="14">
    <source>
        <dbReference type="SAM" id="MobiDB-lite"/>
    </source>
</evidence>
<dbReference type="InterPro" id="IPR047416">
    <property type="entry name" value="XPF_nuclease_Mus81"/>
</dbReference>
<comment type="subunit">
    <text evidence="13">Interacts with EME1.</text>
</comment>
<evidence type="ECO:0000256" key="10">
    <source>
        <dbReference type="ARBA" id="ARBA00023172"/>
    </source>
</evidence>
<keyword evidence="9 13" id="KW-0460">Magnesium</keyword>
<keyword evidence="8 13" id="KW-0378">Hydrolase</keyword>
<dbReference type="CDD" id="cd20074">
    <property type="entry name" value="XPF_nuclease_Mus81"/>
    <property type="match status" value="1"/>
</dbReference>
<feature type="domain" description="ERCC4" evidence="15">
    <location>
        <begin position="200"/>
        <end position="291"/>
    </location>
</feature>
<dbReference type="Gene3D" id="1.10.10.10">
    <property type="entry name" value="Winged helix-like DNA-binding domain superfamily/Winged helix DNA-binding domain"/>
    <property type="match status" value="1"/>
</dbReference>
<evidence type="ECO:0000256" key="4">
    <source>
        <dbReference type="ARBA" id="ARBA00022722"/>
    </source>
</evidence>
<dbReference type="GO" id="GO:0006308">
    <property type="term" value="P:DNA catabolic process"/>
    <property type="evidence" value="ECO:0007669"/>
    <property type="project" value="UniProtKB-UniRule"/>
</dbReference>
<evidence type="ECO:0000259" key="15">
    <source>
        <dbReference type="SMART" id="SM00891"/>
    </source>
</evidence>
<dbReference type="EMBL" id="JAKMXF010000166">
    <property type="protein sequence ID" value="KAI6656027.1"/>
    <property type="molecule type" value="Genomic_DNA"/>
</dbReference>
<proteinExistence type="inferred from homology"/>
<protein>
    <recommendedName>
        <fullName evidence="13">Crossover junction endonuclease MUS81</fullName>
        <ecNumber evidence="13">3.1.22.-</ecNumber>
    </recommendedName>
</protein>
<sequence length="453" mass="52034">MTDNSKSKHRASDIGYRPRNRSGGYAILIGLLEGEQKGLQEMRKKDIISKAQYHSDTSFIVTNNIFYNAWSTMSILIKKLLVISSGHPVKYSLTSIGRKLAVQFQNQIELVQAASYDTYQSQNLTSLDSDQSSKTTPNVNSNLSDSNVTTERDNTMPIILDSNNNYSDEDSIISCVNLPAITLSPDSYEIVLICDLMEYQILMNSDKRKAKVDMFKNWLDSGIKYESCHLTCGDFIWIARSGPKELILPYIVERKRLDDLSKSIIDKRYQEQKERIISTGLKPIYLIEMSSFKGTLDRDTLMNAIFLTNIRDDFIIQFTRDVFETLRYLVNFTKTLIQLYQGRTLHSKCSESQSQPYDTNLMLFDYFQSRFVKTVPLSLSDMFTKHLMQVPRLTEDEAIAIISEYPTLSNLLDRYKELDEKEGRKLLENIQLNTPNAGRIGPNISTIIYNLYN</sequence>
<organism evidence="16 17">
    <name type="scientific">Oopsacas minuta</name>
    <dbReference type="NCBI Taxonomy" id="111878"/>
    <lineage>
        <taxon>Eukaryota</taxon>
        <taxon>Metazoa</taxon>
        <taxon>Porifera</taxon>
        <taxon>Hexactinellida</taxon>
        <taxon>Hexasterophora</taxon>
        <taxon>Lyssacinosida</taxon>
        <taxon>Leucopsacidae</taxon>
        <taxon>Oopsacas</taxon>
    </lineage>
</organism>
<evidence type="ECO:0000256" key="5">
    <source>
        <dbReference type="ARBA" id="ARBA00022723"/>
    </source>
</evidence>
<gene>
    <name evidence="16" type="ORF">LOD99_1761</name>
</gene>
<dbReference type="EC" id="3.1.22.-" evidence="13"/>
<dbReference type="GO" id="GO:0046872">
    <property type="term" value="F:metal ion binding"/>
    <property type="evidence" value="ECO:0007669"/>
    <property type="project" value="UniProtKB-UniRule"/>
</dbReference>
<dbReference type="InterPro" id="IPR006166">
    <property type="entry name" value="ERCC4_domain"/>
</dbReference>
<evidence type="ECO:0000256" key="7">
    <source>
        <dbReference type="ARBA" id="ARBA00022763"/>
    </source>
</evidence>
<dbReference type="GO" id="GO:0008821">
    <property type="term" value="F:crossover junction DNA endonuclease activity"/>
    <property type="evidence" value="ECO:0007669"/>
    <property type="project" value="UniProtKB-UniRule"/>
</dbReference>
<evidence type="ECO:0000256" key="11">
    <source>
        <dbReference type="ARBA" id="ARBA00023204"/>
    </source>
</evidence>
<evidence type="ECO:0000313" key="17">
    <source>
        <dbReference type="Proteomes" id="UP001165289"/>
    </source>
</evidence>
<evidence type="ECO:0000256" key="6">
    <source>
        <dbReference type="ARBA" id="ARBA00022759"/>
    </source>
</evidence>
<evidence type="ECO:0000256" key="2">
    <source>
        <dbReference type="ARBA" id="ARBA00004123"/>
    </source>
</evidence>
<dbReference type="Gene3D" id="3.40.50.10130">
    <property type="match status" value="1"/>
</dbReference>
<comment type="cofactor">
    <cofactor evidence="1 13">
        <name>Mg(2+)</name>
        <dbReference type="ChEBI" id="CHEBI:18420"/>
    </cofactor>
</comment>
<dbReference type="Pfam" id="PF21292">
    <property type="entry name" value="EME1-MUS81_C"/>
    <property type="match status" value="1"/>
</dbReference>
<dbReference type="InterPro" id="IPR033309">
    <property type="entry name" value="Mus81"/>
</dbReference>